<protein>
    <submittedName>
        <fullName evidence="1">Uncharacterized protein</fullName>
    </submittedName>
</protein>
<gene>
    <name evidence="1" type="ORF">NQ176_g8689</name>
</gene>
<sequence length="513" mass="57322">MQSSLALSQTGHNLDFTTDPQSCPQASNHESHMHTPPHQYHTCSLSPADTFPTQHEQSIKSSSANPVSTDYDPFESPFLGGNRYSFASSSQANFWTAHGSDDAIHELRPSRQPDIQQTDPILSTTLSEDAVASFPIWPSPWESGLVWNRANPSGSTASVDAVNLLAAANIQKSYNTPPRKGGSRKRNSPSSSPARHHNAKRRKQSPTTTTEDEILHNDLLGSEDEDNCHAPENSGKLTFACPLFRRFPTQFVDCMSCKLTRIQDVKRHIFEWHCQPFYCPTCRMEFSSLGSRDEHVRKRSCVLVDASSDHFEGKIPAQVREPLANCFRKKLDPEEKWKLACKLMFPGEQPPQSPYFRGMILETLGMFRDFCTQRIVPSMAQHLKQRDLKRLMTMVDEFQNHIDDETRQPKRVAGDDPGSSGTHTENPQKNGKSDGPPEEIERANEFCFRGAQSYFDSSTTNISGAPVVGPNPGFDSLISLDGTVLYDQDGISWNSTNLFGQNFNGNSTCELSF</sequence>
<proteinExistence type="predicted"/>
<organism evidence="1 2">
    <name type="scientific">Zarea fungicola</name>
    <dbReference type="NCBI Taxonomy" id="93591"/>
    <lineage>
        <taxon>Eukaryota</taxon>
        <taxon>Fungi</taxon>
        <taxon>Dikarya</taxon>
        <taxon>Ascomycota</taxon>
        <taxon>Pezizomycotina</taxon>
        <taxon>Sordariomycetes</taxon>
        <taxon>Hypocreomycetidae</taxon>
        <taxon>Hypocreales</taxon>
        <taxon>Cordycipitaceae</taxon>
        <taxon>Zarea</taxon>
    </lineage>
</organism>
<name>A0ACC1MRV6_9HYPO</name>
<keyword evidence="2" id="KW-1185">Reference proteome</keyword>
<evidence type="ECO:0000313" key="2">
    <source>
        <dbReference type="Proteomes" id="UP001143910"/>
    </source>
</evidence>
<evidence type="ECO:0000313" key="1">
    <source>
        <dbReference type="EMBL" id="KAJ2969392.1"/>
    </source>
</evidence>
<dbReference type="Proteomes" id="UP001143910">
    <property type="component" value="Unassembled WGS sequence"/>
</dbReference>
<dbReference type="EMBL" id="JANJQO010001755">
    <property type="protein sequence ID" value="KAJ2969392.1"/>
    <property type="molecule type" value="Genomic_DNA"/>
</dbReference>
<comment type="caution">
    <text evidence="1">The sequence shown here is derived from an EMBL/GenBank/DDBJ whole genome shotgun (WGS) entry which is preliminary data.</text>
</comment>
<accession>A0ACC1MRV6</accession>
<reference evidence="1" key="1">
    <citation type="submission" date="2022-08" db="EMBL/GenBank/DDBJ databases">
        <title>Genome Sequence of Lecanicillium fungicola.</title>
        <authorList>
            <person name="Buettner E."/>
        </authorList>
    </citation>
    <scope>NUCLEOTIDE SEQUENCE</scope>
    <source>
        <strain evidence="1">Babe33</strain>
    </source>
</reference>